<protein>
    <recommendedName>
        <fullName evidence="3">Tyrosine phosphatase family protein</fullName>
    </recommendedName>
</protein>
<organism evidence="1 2">
    <name type="scientific">Actinoplanes octamycinicus</name>
    <dbReference type="NCBI Taxonomy" id="135948"/>
    <lineage>
        <taxon>Bacteria</taxon>
        <taxon>Bacillati</taxon>
        <taxon>Actinomycetota</taxon>
        <taxon>Actinomycetes</taxon>
        <taxon>Micromonosporales</taxon>
        <taxon>Micromonosporaceae</taxon>
        <taxon>Actinoplanes</taxon>
    </lineage>
</organism>
<proteinExistence type="predicted"/>
<evidence type="ECO:0000313" key="1">
    <source>
        <dbReference type="EMBL" id="MBB4743364.1"/>
    </source>
</evidence>
<evidence type="ECO:0008006" key="3">
    <source>
        <dbReference type="Google" id="ProtNLM"/>
    </source>
</evidence>
<dbReference type="Gene3D" id="3.90.190.10">
    <property type="entry name" value="Protein tyrosine phosphatase superfamily"/>
    <property type="match status" value="1"/>
</dbReference>
<dbReference type="AlphaFoldDB" id="A0A7W7H3N1"/>
<evidence type="ECO:0000313" key="2">
    <source>
        <dbReference type="Proteomes" id="UP000546162"/>
    </source>
</evidence>
<dbReference type="Pfam" id="PF13350">
    <property type="entry name" value="Y_phosphatase3"/>
    <property type="match status" value="1"/>
</dbReference>
<dbReference type="GO" id="GO:0004721">
    <property type="term" value="F:phosphoprotein phosphatase activity"/>
    <property type="evidence" value="ECO:0007669"/>
    <property type="project" value="InterPro"/>
</dbReference>
<dbReference type="Proteomes" id="UP000546162">
    <property type="component" value="Unassembled WGS sequence"/>
</dbReference>
<dbReference type="EMBL" id="JACHNB010000001">
    <property type="protein sequence ID" value="MBB4743364.1"/>
    <property type="molecule type" value="Genomic_DNA"/>
</dbReference>
<reference evidence="1 2" key="1">
    <citation type="submission" date="2020-08" db="EMBL/GenBank/DDBJ databases">
        <title>Sequencing the genomes of 1000 actinobacteria strains.</title>
        <authorList>
            <person name="Klenk H.-P."/>
        </authorList>
    </citation>
    <scope>NUCLEOTIDE SEQUENCE [LARGE SCALE GENOMIC DNA]</scope>
    <source>
        <strain evidence="1 2">DSM 45809</strain>
    </source>
</reference>
<dbReference type="InterPro" id="IPR016130">
    <property type="entry name" value="Tyr_Pase_AS"/>
</dbReference>
<keyword evidence="2" id="KW-1185">Reference proteome</keyword>
<dbReference type="PROSITE" id="PS00383">
    <property type="entry name" value="TYR_PHOSPHATASE_1"/>
    <property type="match status" value="1"/>
</dbReference>
<dbReference type="RefSeq" id="WP_185043648.1">
    <property type="nucleotide sequence ID" value="NZ_BAABFG010000005.1"/>
</dbReference>
<accession>A0A7W7H3N1</accession>
<gene>
    <name evidence="1" type="ORF">BJY16_006823</name>
</gene>
<name>A0A7W7H3N1_9ACTN</name>
<dbReference type="SUPFAM" id="SSF52799">
    <property type="entry name" value="(Phosphotyrosine protein) phosphatases II"/>
    <property type="match status" value="1"/>
</dbReference>
<dbReference type="InterPro" id="IPR026893">
    <property type="entry name" value="Tyr/Ser_Pase_IphP-type"/>
</dbReference>
<dbReference type="InterPro" id="IPR029021">
    <property type="entry name" value="Prot-tyrosine_phosphatase-like"/>
</dbReference>
<sequence length="242" mass="26186">MEIDRHLDWEGCFNIRDLGGLPTRDGRRTRWRAVVRGDNLDRLSAGGWAALRDYGVRTVVDLREDDEREDGERAGAVSRPDGIAVVTVPLDDNGDADFWYRCVDSEMDGTPLYYRPFLEHKADRCAAAVAAVARAAPTGGVVVHCGIGRDRTGLISLLLLALAGVTAEAIVADYAVSEERLRHYFEHDAGADPVAASLARRGTTIAAVLDDLLADLDVEARLRAAGLAAEDVTAVRRHLVAG</sequence>
<comment type="caution">
    <text evidence="1">The sequence shown here is derived from an EMBL/GenBank/DDBJ whole genome shotgun (WGS) entry which is preliminary data.</text>
</comment>